<gene>
    <name evidence="1" type="ORF">PCON_02024</name>
</gene>
<name>U4L9D7_PYROM</name>
<evidence type="ECO:0008006" key="3">
    <source>
        <dbReference type="Google" id="ProtNLM"/>
    </source>
</evidence>
<evidence type="ECO:0000313" key="1">
    <source>
        <dbReference type="EMBL" id="CCX15607.1"/>
    </source>
</evidence>
<dbReference type="eggNOG" id="ENOG502QWMA">
    <property type="taxonomic scope" value="Eukaryota"/>
</dbReference>
<organism evidence="1 2">
    <name type="scientific">Pyronema omphalodes (strain CBS 100304)</name>
    <name type="common">Pyronema confluens</name>
    <dbReference type="NCBI Taxonomy" id="1076935"/>
    <lineage>
        <taxon>Eukaryota</taxon>
        <taxon>Fungi</taxon>
        <taxon>Dikarya</taxon>
        <taxon>Ascomycota</taxon>
        <taxon>Pezizomycotina</taxon>
        <taxon>Pezizomycetes</taxon>
        <taxon>Pezizales</taxon>
        <taxon>Pyronemataceae</taxon>
        <taxon>Pyronema</taxon>
    </lineage>
</organism>
<dbReference type="OMA" id="RQLRWYC"/>
<dbReference type="OrthoDB" id="5125733at2759"/>
<dbReference type="PANTHER" id="PTHR33112">
    <property type="entry name" value="DOMAIN PROTEIN, PUTATIVE-RELATED"/>
    <property type="match status" value="1"/>
</dbReference>
<sequence>MRQIYRNSFATIVAACGKNVHEGFLRQNRPQKVPDAKVPFICPDGTVGSVWIAAEFDTTTGDATRTYYDELEPMNFRGWCLQERLLSPRCLIYASHTLQLWCQHETVNVGQALCEPSNGLRLPSSVWLSEEHGQSVSPSDGETSRQAWLNVIFDYTLRKLSISGDKLVAIAAVAEQFNHVWNSQYLAGLWQHTLLLDLLWYNTGLFELNPRPGIYRAPSWSWASIDDHVVAQSFEDRFEPGAYDLAECDILGCKVTPASADVPFGQVSSGTLILEGHLKEATLQYTKSDQKSGNTLVQLDMDGVSEVVSVGWARMDALEEKSNIWIIPMLWDKGGEFMEGLIVTAAGEGYFRRVGHFTNHYGSKDITWVSSAPKQIITLI</sequence>
<accession>U4L9D7</accession>
<keyword evidence="2" id="KW-1185">Reference proteome</keyword>
<dbReference type="PANTHER" id="PTHR33112:SF16">
    <property type="entry name" value="HETEROKARYON INCOMPATIBILITY DOMAIN-CONTAINING PROTEIN"/>
    <property type="match status" value="1"/>
</dbReference>
<dbReference type="STRING" id="1076935.U4L9D7"/>
<protein>
    <recommendedName>
        <fullName evidence="3">Heterokaryon incompatibility domain-containing protein</fullName>
    </recommendedName>
</protein>
<proteinExistence type="predicted"/>
<dbReference type="Proteomes" id="UP000018144">
    <property type="component" value="Unassembled WGS sequence"/>
</dbReference>
<dbReference type="EMBL" id="HF936243">
    <property type="protein sequence ID" value="CCX15607.1"/>
    <property type="molecule type" value="Genomic_DNA"/>
</dbReference>
<dbReference type="AlphaFoldDB" id="U4L9D7"/>
<reference evidence="1 2" key="1">
    <citation type="journal article" date="2013" name="PLoS Genet.">
        <title>The genome and development-dependent transcriptomes of Pyronema confluens: a window into fungal evolution.</title>
        <authorList>
            <person name="Traeger S."/>
            <person name="Altegoer F."/>
            <person name="Freitag M."/>
            <person name="Gabaldon T."/>
            <person name="Kempken F."/>
            <person name="Kumar A."/>
            <person name="Marcet-Houben M."/>
            <person name="Poggeler S."/>
            <person name="Stajich J.E."/>
            <person name="Nowrousian M."/>
        </authorList>
    </citation>
    <scope>NUCLEOTIDE SEQUENCE [LARGE SCALE GENOMIC DNA]</scope>
    <source>
        <strain evidence="2">CBS 100304</strain>
        <tissue evidence="1">Vegetative mycelium</tissue>
    </source>
</reference>
<evidence type="ECO:0000313" key="2">
    <source>
        <dbReference type="Proteomes" id="UP000018144"/>
    </source>
</evidence>